<dbReference type="SUPFAM" id="SSF55486">
    <property type="entry name" value="Metalloproteases ('zincins'), catalytic domain"/>
    <property type="match status" value="1"/>
</dbReference>
<dbReference type="AlphaFoldDB" id="A0A0N4UQS1"/>
<dbReference type="STRING" id="318479.A0A0N4UQS1"/>
<dbReference type="InterPro" id="IPR000718">
    <property type="entry name" value="Peptidase_M13"/>
</dbReference>
<dbReference type="EMBL" id="UYYG01000200">
    <property type="protein sequence ID" value="VDN53873.1"/>
    <property type="molecule type" value="Genomic_DNA"/>
</dbReference>
<organism evidence="2 4">
    <name type="scientific">Dracunculus medinensis</name>
    <name type="common">Guinea worm</name>
    <dbReference type="NCBI Taxonomy" id="318479"/>
    <lineage>
        <taxon>Eukaryota</taxon>
        <taxon>Metazoa</taxon>
        <taxon>Ecdysozoa</taxon>
        <taxon>Nematoda</taxon>
        <taxon>Chromadorea</taxon>
        <taxon>Rhabditida</taxon>
        <taxon>Spirurina</taxon>
        <taxon>Dracunculoidea</taxon>
        <taxon>Dracunculidae</taxon>
        <taxon>Dracunculus</taxon>
    </lineage>
</organism>
<dbReference type="InterPro" id="IPR042089">
    <property type="entry name" value="Peptidase_M13_dom_2"/>
</dbReference>
<dbReference type="Proteomes" id="UP000274756">
    <property type="component" value="Unassembled WGS sequence"/>
</dbReference>
<dbReference type="WBParaSite" id="DME_0001037601-mRNA-1">
    <property type="protein sequence ID" value="DME_0001037601-mRNA-1"/>
    <property type="gene ID" value="DME_0001037601"/>
</dbReference>
<dbReference type="GO" id="GO:0004222">
    <property type="term" value="F:metalloendopeptidase activity"/>
    <property type="evidence" value="ECO:0007669"/>
    <property type="project" value="InterPro"/>
</dbReference>
<accession>A0A0N4UQS1</accession>
<gene>
    <name evidence="1" type="ORF">DME_LOCUS3846</name>
</gene>
<protein>
    <submittedName>
        <fullName evidence="4">AAA-ATPase_like domain-containing protein</fullName>
    </submittedName>
</protein>
<dbReference type="InterPro" id="IPR024079">
    <property type="entry name" value="MetalloPept_cat_dom_sf"/>
</dbReference>
<evidence type="ECO:0000313" key="3">
    <source>
        <dbReference type="Proteomes" id="UP000274756"/>
    </source>
</evidence>
<dbReference type="PROSITE" id="PS51885">
    <property type="entry name" value="NEPRILYSIN"/>
    <property type="match status" value="1"/>
</dbReference>
<evidence type="ECO:0000313" key="2">
    <source>
        <dbReference type="Proteomes" id="UP000038040"/>
    </source>
</evidence>
<dbReference type="Gene3D" id="1.10.1380.10">
    <property type="entry name" value="Neutral endopeptidase , domain2"/>
    <property type="match status" value="1"/>
</dbReference>
<sequence length="84" mass="9780">MLSLIGYPEFIYNDAELDKFYSELNIYANDSYITMNGKILQWTQDKNFRKLLEPTDRAEFVISSSVVNAFYTQTANTISIFSFI</sequence>
<evidence type="ECO:0000313" key="4">
    <source>
        <dbReference type="WBParaSite" id="DME_0001037601-mRNA-1"/>
    </source>
</evidence>
<reference evidence="4" key="1">
    <citation type="submission" date="2017-02" db="UniProtKB">
        <authorList>
            <consortium name="WormBaseParasite"/>
        </authorList>
    </citation>
    <scope>IDENTIFICATION</scope>
</reference>
<dbReference type="OrthoDB" id="6475849at2759"/>
<dbReference type="GO" id="GO:0006508">
    <property type="term" value="P:proteolysis"/>
    <property type="evidence" value="ECO:0007669"/>
    <property type="project" value="InterPro"/>
</dbReference>
<keyword evidence="3" id="KW-1185">Reference proteome</keyword>
<proteinExistence type="predicted"/>
<dbReference type="Proteomes" id="UP000038040">
    <property type="component" value="Unplaced"/>
</dbReference>
<name>A0A0N4UQS1_DRAME</name>
<evidence type="ECO:0000313" key="1">
    <source>
        <dbReference type="EMBL" id="VDN53873.1"/>
    </source>
</evidence>
<dbReference type="Gene3D" id="3.40.390.10">
    <property type="entry name" value="Collagenase (Catalytic Domain)"/>
    <property type="match status" value="1"/>
</dbReference>
<reference evidence="1 3" key="2">
    <citation type="submission" date="2018-11" db="EMBL/GenBank/DDBJ databases">
        <authorList>
            <consortium name="Pathogen Informatics"/>
        </authorList>
    </citation>
    <scope>NUCLEOTIDE SEQUENCE [LARGE SCALE GENOMIC DNA]</scope>
</reference>